<dbReference type="EMBL" id="BROQ01000091">
    <property type="protein sequence ID" value="GKZ24645.1"/>
    <property type="molecule type" value="Genomic_DNA"/>
</dbReference>
<protein>
    <recommendedName>
        <fullName evidence="3">F-box domain-containing protein</fullName>
    </recommendedName>
</protein>
<evidence type="ECO:0000313" key="2">
    <source>
        <dbReference type="Proteomes" id="UP001143548"/>
    </source>
</evidence>
<reference evidence="1" key="1">
    <citation type="submission" date="2022-07" db="EMBL/GenBank/DDBJ databases">
        <title>Taxonomy of Aspergillus series Nigri: significant species reduction supported by multi-species coalescent approaches.</title>
        <authorList>
            <person name="Bian C."/>
            <person name="Kusuya Y."/>
            <person name="Sklenar F."/>
            <person name="D'hooge E."/>
            <person name="Yaguchi T."/>
            <person name="Takahashi H."/>
            <person name="Hubka V."/>
        </authorList>
    </citation>
    <scope>NUCLEOTIDE SEQUENCE</scope>
    <source>
        <strain evidence="1">CBS 733.88</strain>
    </source>
</reference>
<proteinExistence type="predicted"/>
<organism evidence="1 2">
    <name type="scientific">Aspergillus brasiliensis</name>
    <dbReference type="NCBI Taxonomy" id="319629"/>
    <lineage>
        <taxon>Eukaryota</taxon>
        <taxon>Fungi</taxon>
        <taxon>Dikarya</taxon>
        <taxon>Ascomycota</taxon>
        <taxon>Pezizomycotina</taxon>
        <taxon>Eurotiomycetes</taxon>
        <taxon>Eurotiomycetidae</taxon>
        <taxon>Eurotiales</taxon>
        <taxon>Aspergillaceae</taxon>
        <taxon>Aspergillus</taxon>
        <taxon>Aspergillus subgen. Circumdati</taxon>
    </lineage>
</organism>
<evidence type="ECO:0000313" key="1">
    <source>
        <dbReference type="EMBL" id="GKZ24645.1"/>
    </source>
</evidence>
<accession>A0A9W5YW52</accession>
<sequence length="569" mass="65860">MGTRGLEVVRFNSRYYIRFHAYDSYYKGLGAKIVAGIPTDHNEYQEWLQSMRDKYAKKQRALDILIHTVHEDVPIDYSQFDEFETLPSEIPRLNCYDAEYVYVINLDHEVLTMDYGIHWKLDNIPREDDLWRRAIKKSIYLWKPTISLQMCPEEHLASLDLELPARDMTVEFDCDMVDAKTDITQARKAFLTHLAANAVLQYKDEIMNFGREWSPDSFPFRELIFALISITSGQTTFHSFPVFDCNPRRCPSWICIYEHMPESPGWVNRKWAGDRAPLMEFGSLSHKPGEPPGVSPAETIYWFEDVLISLTLVVDGAAIDKAVHWGLQQGRANFQIAILSLFRVCFAEVTSDKDGVPFVEISHALRFSYLHEEYCMSTHPRKRPEAKTGMKIRRRYGERVLSSNCTGTIDKLGSNFPGLAAMVNFFEVAANRRAASKSEGTLPPELYDRILDFVDYDTWRTCLHVSTAIRANCLRKYRLDERTRIVAGPFVRWESDSTRPRMSFDFENMETGTIVPMKWYPYLVKSIEYNWMPVIGRDRKAIMVDVCVQYEPAEDEPAEDKPVEGGKKD</sequence>
<comment type="caution">
    <text evidence="1">The sequence shown here is derived from an EMBL/GenBank/DDBJ whole genome shotgun (WGS) entry which is preliminary data.</text>
</comment>
<evidence type="ECO:0008006" key="3">
    <source>
        <dbReference type="Google" id="ProtNLM"/>
    </source>
</evidence>
<dbReference type="AlphaFoldDB" id="A0A9W5YW52"/>
<name>A0A9W5YW52_9EURO</name>
<gene>
    <name evidence="1" type="ORF">AbraCBS73388_011636</name>
</gene>
<dbReference type="Proteomes" id="UP001143548">
    <property type="component" value="Unassembled WGS sequence"/>
</dbReference>